<evidence type="ECO:0000313" key="2">
    <source>
        <dbReference type="Proteomes" id="UP000094056"/>
    </source>
</evidence>
<protein>
    <submittedName>
        <fullName evidence="1">Putative phage protein</fullName>
    </submittedName>
</protein>
<dbReference type="InterPro" id="IPR036977">
    <property type="entry name" value="DNA_primase_Znf_CHC2"/>
</dbReference>
<name>A0A1E3XD38_9BACT</name>
<dbReference type="Gene3D" id="3.40.1360.10">
    <property type="match status" value="1"/>
</dbReference>
<dbReference type="AlphaFoldDB" id="A0A1E3XD38"/>
<dbReference type="GO" id="GO:0006269">
    <property type="term" value="P:DNA replication, synthesis of primer"/>
    <property type="evidence" value="ECO:0007669"/>
    <property type="project" value="TreeGrafter"/>
</dbReference>
<reference evidence="1 2" key="1">
    <citation type="submission" date="2016-07" db="EMBL/GenBank/DDBJ databases">
        <title>Draft genome of Scalindua rubra, obtained from a brine-seawater interface in the Red Sea, sheds light on salt adaptation in anammox bacteria.</title>
        <authorList>
            <person name="Speth D.R."/>
            <person name="Lagkouvardos I."/>
            <person name="Wang Y."/>
            <person name="Qian P.-Y."/>
            <person name="Dutilh B.E."/>
            <person name="Jetten M.S."/>
        </authorList>
    </citation>
    <scope>NUCLEOTIDE SEQUENCE [LARGE SCALE GENOMIC DNA]</scope>
    <source>
        <strain evidence="1">BSI-1</strain>
    </source>
</reference>
<dbReference type="PANTHER" id="PTHR30313:SF2">
    <property type="entry name" value="DNA PRIMASE"/>
    <property type="match status" value="1"/>
</dbReference>
<dbReference type="GO" id="GO:0008270">
    <property type="term" value="F:zinc ion binding"/>
    <property type="evidence" value="ECO:0007669"/>
    <property type="project" value="InterPro"/>
</dbReference>
<dbReference type="InterPro" id="IPR050219">
    <property type="entry name" value="DnaG_primase"/>
</dbReference>
<organism evidence="1 2">
    <name type="scientific">Candidatus Scalindua rubra</name>
    <dbReference type="NCBI Taxonomy" id="1872076"/>
    <lineage>
        <taxon>Bacteria</taxon>
        <taxon>Pseudomonadati</taxon>
        <taxon>Planctomycetota</taxon>
        <taxon>Candidatus Brocadiia</taxon>
        <taxon>Candidatus Brocadiales</taxon>
        <taxon>Candidatus Scalinduaceae</taxon>
        <taxon>Candidatus Scalindua</taxon>
    </lineage>
</organism>
<gene>
    <name evidence="1" type="ORF">SCARUB_01286</name>
</gene>
<dbReference type="SUPFAM" id="SSF57783">
    <property type="entry name" value="Zinc beta-ribbon"/>
    <property type="match status" value="1"/>
</dbReference>
<dbReference type="EMBL" id="MAYW01000025">
    <property type="protein sequence ID" value="ODS33552.1"/>
    <property type="molecule type" value="Genomic_DNA"/>
</dbReference>
<dbReference type="PATRIC" id="fig|1872076.5.peg.1480"/>
<dbReference type="Proteomes" id="UP000094056">
    <property type="component" value="Unassembled WGS sequence"/>
</dbReference>
<sequence>MDNYLAFYKDHINIVDETSTHIIARCFNCNEEKGHLYISKNTGQFYCQKCNHKGNAMTFLKDFKSIDNKAELFKVLKSYGIESQPPNNPPKQNTSYNNDKLPIPSIMEGFKKYAEFANREISEKQLKSLADKRSLKVEILKRHKIGFDKYRKRYTIPIFTLDSEIIDVRCYDPSPKDGQAKILSSTGSKLGIFGIKNLLNGNFILIAEGEWDAMMLECHGYNSIGICGAGHLPKRDIELFKDKDVISCYDWDENGSGRKGTMVDAEKIKQQAKSIRFIEWPEEIIKEILSRKKEKGQSGTSVDISDFFNFGYNNERLDQLLKEAKTVSFGNDTKKKDDRKTLIKQLENTTHDRDFNPSQDFVDGVMYYAVNVGDETRLITSQRKLITFAQAKDAGLKIKKQSVDTLRFSSEGILNYYRDHKEVKVSELYKRIHDYIKRYFFFKNNSTAKFLSVWVIGTYIFKIFSHYSYVWLTAEKRSGKSLLMEILEEISFNGCMSTNATEAAIFRDVHNNSTTMFLDEMEKLGKEDKEKYGAFMSILNTGFSRKGIVKRTANQKQNFSVQTFSTYSPKMFAGIKDIDDVIQDRAIKIKLLRKKPEEIVSRYKETDERIGTQIDIRDDLYLFGLQYAGEIADIYINNYDKLQGLDHLENRELDIWEPIFTIANVIDIENKNSELTDALSEFSKESSRERSEDDKDYNETCKTLSVLKDMLSELEADNTEKSVRYFNTDKVFKYFKNHDNFTWLVDKPKTVLSKRLKKHAEITTKSIWTARVAKNVRSYVINIEIVEDLFERYAGENKE</sequence>
<accession>A0A1E3XD38</accession>
<proteinExistence type="predicted"/>
<comment type="caution">
    <text evidence="1">The sequence shown here is derived from an EMBL/GenBank/DDBJ whole genome shotgun (WGS) entry which is preliminary data.</text>
</comment>
<dbReference type="GO" id="GO:0005737">
    <property type="term" value="C:cytoplasm"/>
    <property type="evidence" value="ECO:0007669"/>
    <property type="project" value="TreeGrafter"/>
</dbReference>
<evidence type="ECO:0000313" key="1">
    <source>
        <dbReference type="EMBL" id="ODS33552.1"/>
    </source>
</evidence>
<dbReference type="Gene3D" id="3.90.580.10">
    <property type="entry name" value="Zinc finger, CHC2-type domain"/>
    <property type="match status" value="1"/>
</dbReference>
<dbReference type="GO" id="GO:0003677">
    <property type="term" value="F:DNA binding"/>
    <property type="evidence" value="ECO:0007669"/>
    <property type="project" value="InterPro"/>
</dbReference>
<dbReference type="PANTHER" id="PTHR30313">
    <property type="entry name" value="DNA PRIMASE"/>
    <property type="match status" value="1"/>
</dbReference>
<dbReference type="SUPFAM" id="SSF56731">
    <property type="entry name" value="DNA primase core"/>
    <property type="match status" value="1"/>
</dbReference>